<dbReference type="InterPro" id="IPR001881">
    <property type="entry name" value="EGF-like_Ca-bd_dom"/>
</dbReference>
<evidence type="ECO:0000256" key="3">
    <source>
        <dbReference type="ARBA" id="ARBA00022583"/>
    </source>
</evidence>
<feature type="repeat" description="LDL-receptor class B" evidence="15">
    <location>
        <begin position="3384"/>
        <end position="3427"/>
    </location>
</feature>
<feature type="disulfide bond" evidence="14">
    <location>
        <begin position="3018"/>
        <end position="3033"/>
    </location>
</feature>
<dbReference type="InterPro" id="IPR036055">
    <property type="entry name" value="LDL_receptor-like_sf"/>
</dbReference>
<feature type="disulfide bond" evidence="14">
    <location>
        <begin position="737"/>
        <end position="755"/>
    </location>
</feature>
<feature type="disulfide bond" evidence="13">
    <location>
        <begin position="3655"/>
        <end position="3665"/>
    </location>
</feature>
<evidence type="ECO:0000256" key="5">
    <source>
        <dbReference type="ARBA" id="ARBA00022729"/>
    </source>
</evidence>
<feature type="repeat" description="LDL-receptor class B" evidence="15">
    <location>
        <begin position="2480"/>
        <end position="2522"/>
    </location>
</feature>
<dbReference type="SMART" id="SM00192">
    <property type="entry name" value="LDLa"/>
    <property type="match status" value="26"/>
</dbReference>
<dbReference type="InterPro" id="IPR023415">
    <property type="entry name" value="LDLR_class-A_CS"/>
</dbReference>
<feature type="disulfide bond" evidence="14">
    <location>
        <begin position="2938"/>
        <end position="2953"/>
    </location>
</feature>
<feature type="disulfide bond" evidence="13">
    <location>
        <begin position="3686"/>
        <end position="3695"/>
    </location>
</feature>
<feature type="disulfide bond" evidence="14">
    <location>
        <begin position="2873"/>
        <end position="2885"/>
    </location>
</feature>
<accession>A0A132AIP1</accession>
<keyword evidence="11 17" id="KW-0675">Receptor</keyword>
<feature type="disulfide bond" evidence="14">
    <location>
        <begin position="2833"/>
        <end position="2845"/>
    </location>
</feature>
<evidence type="ECO:0000256" key="12">
    <source>
        <dbReference type="ARBA" id="ARBA00023180"/>
    </source>
</evidence>
<dbReference type="PROSITE" id="PS51120">
    <property type="entry name" value="LDLRB"/>
    <property type="match status" value="13"/>
</dbReference>
<feature type="disulfide bond" evidence="14">
    <location>
        <begin position="629"/>
        <end position="647"/>
    </location>
</feature>
<dbReference type="SUPFAM" id="SSF63825">
    <property type="entry name" value="YWTD domain"/>
    <property type="match status" value="7"/>
</dbReference>
<keyword evidence="17" id="KW-0449">Lipoprotein</keyword>
<keyword evidence="5" id="KW-0732">Signal</keyword>
<feature type="disulfide bond" evidence="14">
    <location>
        <begin position="622"/>
        <end position="634"/>
    </location>
</feature>
<feature type="repeat" description="LDL-receptor class B" evidence="15">
    <location>
        <begin position="1083"/>
        <end position="1128"/>
    </location>
</feature>
<dbReference type="FunFam" id="4.10.400.10:FF:000007">
    <property type="entry name" value="Low density lipoprotein receptor-related protein 1"/>
    <property type="match status" value="1"/>
</dbReference>
<dbReference type="GO" id="GO:0005509">
    <property type="term" value="F:calcium ion binding"/>
    <property type="evidence" value="ECO:0007669"/>
    <property type="project" value="InterPro"/>
</dbReference>
<feature type="disulfide bond" evidence="14">
    <location>
        <begin position="3079"/>
        <end position="3091"/>
    </location>
</feature>
<comment type="caution">
    <text evidence="13">Lacks conserved residue(s) required for the propagation of feature annotation.</text>
</comment>
<feature type="repeat" description="LDL-receptor class B" evidence="15">
    <location>
        <begin position="1040"/>
        <end position="1082"/>
    </location>
</feature>
<feature type="disulfide bond" evidence="14">
    <location>
        <begin position="2892"/>
        <end position="2907"/>
    </location>
</feature>
<dbReference type="GO" id="GO:0006897">
    <property type="term" value="P:endocytosis"/>
    <property type="evidence" value="ECO:0007669"/>
    <property type="project" value="UniProtKB-KW"/>
</dbReference>
<feature type="repeat" description="LDL-receptor class B" evidence="15">
    <location>
        <begin position="442"/>
        <end position="483"/>
    </location>
</feature>
<feature type="disulfide bond" evidence="14">
    <location>
        <begin position="2772"/>
        <end position="2787"/>
    </location>
</feature>
<evidence type="ECO:0000313" key="18">
    <source>
        <dbReference type="Proteomes" id="UP000616769"/>
    </source>
</evidence>
<dbReference type="InterPro" id="IPR051221">
    <property type="entry name" value="LDLR-related"/>
</dbReference>
<feature type="disulfide bond" evidence="14">
    <location>
        <begin position="2287"/>
        <end position="2302"/>
    </location>
</feature>
<evidence type="ECO:0000256" key="9">
    <source>
        <dbReference type="ARBA" id="ARBA00023136"/>
    </source>
</evidence>
<feature type="repeat" description="LDL-receptor class B" evidence="15">
    <location>
        <begin position="394"/>
        <end position="441"/>
    </location>
</feature>
<comment type="subcellular location">
    <subcellularLocation>
        <location evidence="1">Membrane</location>
        <topology evidence="1">Single-pass membrane protein</topology>
    </subcellularLocation>
</comment>
<dbReference type="GO" id="GO:0043235">
    <property type="term" value="C:receptor complex"/>
    <property type="evidence" value="ECO:0007669"/>
    <property type="project" value="TreeGrafter"/>
</dbReference>
<feature type="disulfide bond" evidence="14">
    <location>
        <begin position="2080"/>
        <end position="2098"/>
    </location>
</feature>
<dbReference type="SMART" id="SM00135">
    <property type="entry name" value="LY"/>
    <property type="match status" value="27"/>
</dbReference>
<feature type="disulfide bond" evidence="14">
    <location>
        <begin position="2177"/>
        <end position="2195"/>
    </location>
</feature>
<sequence length="3969" mass="453448">MFTLDWIAKNWYMLDHYNEIIFVCDYRFDHCVSIVDAKLNKPKMLALDPINNGYLFTIEWGPNALLRRFDLDGLNEKILIQERIVYPSIISLDLANQLIYWFDAYLESIESANYEGLKRRMLFKNFGDRIIDISAFERKLYLLIARNESYSSITIANIYDFNRTNFQSLEFSKALTDLKIIHRRRQPIDSAPHPCTIDKGGCDHICLTKFVSNSIKNQSISLEKMAKCKCSTGYIYDDVNKKCHIDNLSYRIMFVRSRPGSIKIISFNDSNFVDDPIDRNEITISTMPFTRAVYFDFDLRTQQIFYSNMQRNAIDRFSLNFSSNQSLLASVHIEKGVIQCEGIAIDSDGGNLYWADSTILAISVAKINNSNVRKILINSGLNHPKSIILDRLNAKLYWSDWTFNSNGSGRIERATMNGKEREIIVDEDLVYPNGLAIDRFYIYWCDSYQKRIERANLDGTNRTLINGEKNLGNPYSLAIFNNHVFWTDYRHGSIRSMNLESRKMKTLLIDSSPLYDLRIIDSRKNFFDETCKRKQCQHLCLRKSPQEVECYCSDGFELSIDGITCRIIEDYQRPSLCKDVEFECRNISQCIDKQHLCDGDFDCIDGSDEDTGSGSVCEHASCKEGYFRCDKNRCILSHWVCDGQLDCLDESDEAQFNNCSDVVCGTKFFKCQISKKCIPDSWVCDSDLDCGFEDRSDEHKDCAESLTVLMSNCSNETLTHSQHSIASIVCNKTQFRCQIGNCIPQEWHCDGTPDCIDLSDEFNCTELNCHRNEIVCKPLKQCLNKKTKCDGILDCPDASDELGCDRTILPSENFTCNYPNRNCIHRLSKKNVCLSISKFCDKISDCQDDQDESDTCEIDACFFAECKDLCHNVPYDPGYVCYCSNGSLALDGISCTDTHPCDQWRACSQICRPLNKSQIVVSDHSYKCECFDDYYLDPSDNFTCKSIIEASPLLIFTNKNQIRSIDLYHNSTHLLLSGLKNSIALDFLYYEDQIFIFWSDVIDDRIYRGELIQKTITNIEPIIEGGLNFAEGLAVDWLAHNIYWIDSNFNQIEVAKIDGNSRNTLLTYGLSNPRAISIDPNKFKLFWTDWDINRPRIESASMDGRDKRILIDFDPGLWPNGITLDSLLERIYWIDAKTDTLNTITYDGRDLRIVLSRNELLTHPFAMSLFENYVYWSDWRTNALVRASKWNGSKAKIIGHTFTQPFDVKILHPSRQPKSANISSKCLIDNGGCSHLCLLSTRTLGNYVCDCPHAMKLDSDGRGCSQLCLIIAENTRKCLCTVGFRIDPLDETKCIGEQVFLMYSWNWGLRGIPITPINDTEPLNKQYERKKNSNKEHSLLPPISSIAMASSIDFDSSNEIIYWADSDEGSIAGVNRDTSGYHKLKKDISKLIDFVFDWNSYNLYWIEEHLGLIEVMKINGSYSHLVLISEEIHKPTSITLHPGLGFLLWSDIGKNSSSRIERSRLDGSNRTTIYEISKPNTINDLTIDIISNTLYFVDLSVQQILQINLERSPIKPATVLTNVKSPISIAVYDRFLYWADTNLYGGSIFAIRTDKFIDAANLTISLNSTGLTLLECEIGDSILEINVYYRRPIYPQNLCAQNNGECSDFCFYLGAGNGHRCLCSYGYILYWTRNTDSSIAKINLSFVPSFDDHKSKRLPLMDRNRVETIVNLSPEDRIRGIALDHCRNLLYWTNWNSKNPSIQRSPNNGKSIIQSVITEDIRMPNSIVIDRSSKHLYWADAYLSKIEKCDLDAINCVVLVMKIIQNPFGLAIYGEHLYWTDWSSHSVLRCNKHTGEDIVALRRNIVRPMGLVVVAPNDPTLKSENICNLTDYNPCALDNGGCDDVCSENFTTNSFFHQCSCFEGRQLERDGRRCYSTHSNCSLENGKFECSKSGLCIPLELTCDGIDNCPGDHSDEDRTFCSSRRCPSDYFKCTDNRCISMDKICDGKIDCPDANDEKKCDCSRQNKFRCQNGLCIAKNFRCNSVPECSDASDEIDCPRLDCDRIKEAKEPMINCVRTSACISPKWICDGQNDCWDNSDEENCPLNSNISLNHFESIEKFNPIESKQLDNSCDVQNQFRCRNGECISIIWGCDGKNDCLDGSDERIEFCQSNHCSEERYFQCNQMGRCIPRIWLCDGKSDCLDGSDERTGNNEPCEGTNKTIAFFKERVCNHNEFQCQNFECVQSKFLCDGISDCLDGSDESIEICESNLSEEYRLCSSQEYRCRIKSKCIPKSSVCNGIRDCAGGDDESSELCLDFHNISSASNRRCGNDQFQCDNGVCIDLSLICNGDNDCEDFSDEKKCNINECESELACPQKCEDMPIGYKCSCYDGFEQSNETEICSDIDECDRNYCSQLCRYYLDSDGINCRSSSSTPISLLLSARNGIYRIDPIDEKAGSKDLKIVSNEFDATAIDYDWQENCLYWSEITLVASYIKKSCNFSLTKVQDSEEKSFKINPKNIQVLHSNTLQSPECVAIDWIGRNLYWCDKKKPSIEVSRLDGKFRLNLIKENLEEPTAIVLNPLEGILFWTNYGEKPHIGKASMDGSNHRIILEDSLGWPSALTIDFIRRLLYFADAREDYIGTIDFYGQNRKIILDKSTRYTSHIFSMSFFENRLYWTDWRSSSVISCPVTNCTSDHLKSQITFTKPMDIKVWHPDRQPLRSQKNPCLNKLNSDSGCMALCLLRNDAGKFSSSCACPENYILDENQYTCRSNCSRSEFVCNSTYKCIPFWWKCDTQDDCGDGSDEPADCEPFHCIPDQFQCRVQSQCILPQQICDGILNCIDKTDEIDCDNHVCMANQFKCPAFNNSTAYCISAMNRCDGSNDCPNGEDEIECDCPRTAFKCANKKCISKEWECDGEDDCGDMSDEYADCSQRVCGPMHFRCDSGRCIPESWRCDNEPDCSNHQDEIGCDHNENKTFSSFCDENHFRCDNERCVDFLYRCDLDEDCGDGSDESNCTVDVCTDNKFSCDNGYKCLNEEFRCNGAYDCVDLSDEFNCQYKCDEEEEFRCSNSAMCILSQWKCDGDFDCSDGSDEINCTNKCSLKDFTCKSIQQCIYGPWRCDGEKDCLDGSDEDLSMCSRLVCPVNKFRCDNSICLSKLKLCNGIDDCGDNSDESQEICKKRHQSCTIESNTDMFQCSLSKQCFDISLKCDGSEDCDDGSDEFDCPGSSKLQLFHSFDESCPFGLCSQTCINKIKHSYSLISFPNASIENTSYRSNSSHLTCQCSEGYVEKKLPYYHNVTAGSYIPQISTCQAKGNDAILLATSDLGFRVVNSYKNLLQELYDLFLFSSDPNSNTTSAFNRSYVSKMESFDYYYENNKTTIFWTNPHQNFIAAMRIETIENKLHWNSKQKLSLEQKNHLAISIVSEEPKILVKNIENLRGIAIDWISHYLYWIQSTPPSIKLSNFDGSRIKTLISSQPLEQPYDIVVDPKNCFLFWSDWSHTTSIRIGRANLDGSQIHPLINTDIEWPLGLALDFEANRLYYTDPKLSIIECIKIDGSDRRKIYALHRHHHKPYRIDVWEDYIFVTTLPNREILKLNKFGDNQWMTLAKNIPKLNDIAIVHRLKQRKNLINVCEVNPCTSESFLCIAKQPQNRVCVCPDGYQPNKNQCELLVAKLEESKNLTETHCDCLNEGKCRYLNGSQYCDCNPMFEGSRCERFRCSGYCHNHGLCYLDMTNITKENRDRGQLRCICPFGLIGDRCEIVIKSCTDQLDYCYNQGLCLQESSDVIKCECKSGFYGDRCQICSDLFCQNGYCTKNVGQSRCECAQGFYGFHCESHSCSRKLCQNQGECFFNSLHNFTIEENFRFKCDCDNGFYGTRCEKTVNTNGIVKGSVSDPIDVTFPTHRSHQMVIYAILLLLALFSIVIIVLHLHKSFRIKVQRELAFQHRRIPETNLPLNGFDVEIINPVFNPDNNLDSFNEMAISKSANDQQPSQSSAILDYTKQNNFENPVYEYRNISARSEENPEEMENLLKTS</sequence>
<dbReference type="Gene3D" id="2.10.25.10">
    <property type="entry name" value="Laminin"/>
    <property type="match status" value="3"/>
</dbReference>
<feature type="repeat" description="LDL-receptor class B" evidence="15">
    <location>
        <begin position="1445"/>
        <end position="1491"/>
    </location>
</feature>
<dbReference type="EMBL" id="JXLN01015925">
    <property type="protein sequence ID" value="KPM10868.1"/>
    <property type="molecule type" value="Genomic_DNA"/>
</dbReference>
<dbReference type="PROSITE" id="PS01186">
    <property type="entry name" value="EGF_2"/>
    <property type="match status" value="3"/>
</dbReference>
<evidence type="ECO:0000256" key="11">
    <source>
        <dbReference type="ARBA" id="ARBA00023170"/>
    </source>
</evidence>
<evidence type="ECO:0000313" key="17">
    <source>
        <dbReference type="EMBL" id="KPM10868.1"/>
    </source>
</evidence>
<protein>
    <submittedName>
        <fullName evidence="17">Low-density lipoprotein receptor-like protein 6</fullName>
    </submittedName>
</protein>
<dbReference type="PROSITE" id="PS50068">
    <property type="entry name" value="LDLRA_2"/>
    <property type="match status" value="26"/>
</dbReference>
<feature type="disulfide bond" evidence="14">
    <location>
        <begin position="1933"/>
        <end position="1951"/>
    </location>
</feature>
<dbReference type="VEuPathDB" id="VectorBase:SSCA008164"/>
<keyword evidence="10 13" id="KW-1015">Disulfide bond</keyword>
<proteinExistence type="predicted"/>
<feature type="disulfide bond" evidence="14">
    <location>
        <begin position="2275"/>
        <end position="2293"/>
    </location>
</feature>
<feature type="disulfide bond" evidence="14">
    <location>
        <begin position="2926"/>
        <end position="2944"/>
    </location>
</feature>
<dbReference type="CDD" id="cd00112">
    <property type="entry name" value="LDLa"/>
    <property type="match status" value="25"/>
</dbReference>
<evidence type="ECO:0000256" key="10">
    <source>
        <dbReference type="ARBA" id="ARBA00023157"/>
    </source>
</evidence>
<dbReference type="Gene3D" id="4.10.400.10">
    <property type="entry name" value="Low-density Lipoprotein Receptor"/>
    <property type="match status" value="24"/>
</dbReference>
<dbReference type="SUPFAM" id="SSF57424">
    <property type="entry name" value="LDL receptor-like module"/>
    <property type="match status" value="23"/>
</dbReference>
<evidence type="ECO:0000256" key="1">
    <source>
        <dbReference type="ARBA" id="ARBA00004167"/>
    </source>
</evidence>
<evidence type="ECO:0000256" key="4">
    <source>
        <dbReference type="ARBA" id="ARBA00022692"/>
    </source>
</evidence>
<keyword evidence="6" id="KW-0677">Repeat</keyword>
<feature type="repeat" description="LDL-receptor class B" evidence="15">
    <location>
        <begin position="2523"/>
        <end position="2566"/>
    </location>
</feature>
<keyword evidence="9" id="KW-0472">Membrane</keyword>
<feature type="domain" description="EGF-like" evidence="16">
    <location>
        <begin position="3698"/>
        <end position="3737"/>
    </location>
</feature>
<dbReference type="PANTHER" id="PTHR22722">
    <property type="entry name" value="LOW-DENSITY LIPOPROTEIN RECEPTOR-RELATED PROTEIN 2-RELATED"/>
    <property type="match status" value="1"/>
</dbReference>
<feature type="disulfide bond" evidence="14">
    <location>
        <begin position="1982"/>
        <end position="1997"/>
    </location>
</feature>
<dbReference type="GO" id="GO:0005041">
    <property type="term" value="F:low-density lipoprotein particle receptor activity"/>
    <property type="evidence" value="ECO:0007669"/>
    <property type="project" value="TreeGrafter"/>
</dbReference>
<keyword evidence="8" id="KW-1133">Transmembrane helix</keyword>
<keyword evidence="7" id="KW-0106">Calcium</keyword>
<feature type="disulfide bond" evidence="14">
    <location>
        <begin position="730"/>
        <end position="742"/>
    </location>
</feature>
<evidence type="ECO:0000256" key="14">
    <source>
        <dbReference type="PROSITE-ProRule" id="PRU00124"/>
    </source>
</evidence>
<dbReference type="Gene3D" id="4.10.1220.10">
    <property type="entry name" value="EGF-type module"/>
    <property type="match status" value="1"/>
</dbReference>
<feature type="disulfide bond" evidence="14">
    <location>
        <begin position="3146"/>
        <end position="3161"/>
    </location>
</feature>
<feature type="disulfide bond" evidence="14">
    <location>
        <begin position="749"/>
        <end position="764"/>
    </location>
</feature>
<evidence type="ECO:0000256" key="15">
    <source>
        <dbReference type="PROSITE-ProRule" id="PRU00461"/>
    </source>
</evidence>
<feature type="repeat" description="LDL-receptor class B" evidence="15">
    <location>
        <begin position="1129"/>
        <end position="1173"/>
    </location>
</feature>
<feature type="repeat" description="LDL-receptor class B" evidence="15">
    <location>
        <begin position="1688"/>
        <end position="1733"/>
    </location>
</feature>
<feature type="disulfide bond" evidence="14">
    <location>
        <begin position="2840"/>
        <end position="2858"/>
    </location>
</feature>
<feature type="repeat" description="LDL-receptor class B" evidence="15">
    <location>
        <begin position="1734"/>
        <end position="1776"/>
    </location>
</feature>
<dbReference type="InterPro" id="IPR011042">
    <property type="entry name" value="6-blade_b-propeller_TolB-like"/>
</dbReference>
<dbReference type="SMART" id="SM00181">
    <property type="entry name" value="EGF"/>
    <property type="match status" value="17"/>
</dbReference>
<dbReference type="Proteomes" id="UP000616769">
    <property type="component" value="Unassembled WGS sequence"/>
</dbReference>
<feature type="disulfide bond" evidence="14">
    <location>
        <begin position="2880"/>
        <end position="2898"/>
    </location>
</feature>
<evidence type="ECO:0000256" key="2">
    <source>
        <dbReference type="ARBA" id="ARBA00022536"/>
    </source>
</evidence>
<feature type="domain" description="EGF-like" evidence="16">
    <location>
        <begin position="3770"/>
        <end position="3815"/>
    </location>
</feature>
<evidence type="ECO:0000259" key="16">
    <source>
        <dbReference type="PROSITE" id="PS50026"/>
    </source>
</evidence>
<dbReference type="SUPFAM" id="SSF57196">
    <property type="entry name" value="EGF/Laminin"/>
    <property type="match status" value="1"/>
</dbReference>
<dbReference type="InterPro" id="IPR000033">
    <property type="entry name" value="LDLR_classB_rpt"/>
</dbReference>
<dbReference type="InterPro" id="IPR009030">
    <property type="entry name" value="Growth_fac_rcpt_cys_sf"/>
</dbReference>
<feature type="repeat" description="LDL-receptor class B" evidence="15">
    <location>
        <begin position="3428"/>
        <end position="3473"/>
    </location>
</feature>
<dbReference type="OrthoDB" id="21182at2759"/>
<keyword evidence="3" id="KW-0254">Endocytosis</keyword>
<dbReference type="FunFam" id="2.120.10.30:FF:000132">
    <property type="entry name" value="Uncharacterized protein"/>
    <property type="match status" value="1"/>
</dbReference>
<dbReference type="Pfam" id="PF14670">
    <property type="entry name" value="FXa_inhibition"/>
    <property type="match status" value="1"/>
</dbReference>
<evidence type="ECO:0000256" key="13">
    <source>
        <dbReference type="PROSITE-ProRule" id="PRU00076"/>
    </source>
</evidence>
<evidence type="ECO:0000256" key="8">
    <source>
        <dbReference type="ARBA" id="ARBA00022989"/>
    </source>
</evidence>
<feature type="repeat" description="LDL-receptor class B" evidence="15">
    <location>
        <begin position="350"/>
        <end position="393"/>
    </location>
</feature>
<feature type="disulfide bond" evidence="14">
    <location>
        <begin position="789"/>
        <end position="804"/>
    </location>
</feature>
<dbReference type="Gene3D" id="2.120.10.30">
    <property type="entry name" value="TolB, C-terminal domain"/>
    <property type="match status" value="7"/>
</dbReference>
<keyword evidence="12" id="KW-0325">Glycoprotein</keyword>
<gene>
    <name evidence="17" type="ORF">QR98_0094320</name>
</gene>
<organism evidence="17 18">
    <name type="scientific">Sarcoptes scabiei</name>
    <name type="common">Itch mite</name>
    <name type="synonym">Acarus scabiei</name>
    <dbReference type="NCBI Taxonomy" id="52283"/>
    <lineage>
        <taxon>Eukaryota</taxon>
        <taxon>Metazoa</taxon>
        <taxon>Ecdysozoa</taxon>
        <taxon>Arthropoda</taxon>
        <taxon>Chelicerata</taxon>
        <taxon>Arachnida</taxon>
        <taxon>Acari</taxon>
        <taxon>Acariformes</taxon>
        <taxon>Sarcoptiformes</taxon>
        <taxon>Astigmata</taxon>
        <taxon>Psoroptidia</taxon>
        <taxon>Sarcoptoidea</taxon>
        <taxon>Sarcoptidae</taxon>
        <taxon>Sarcoptinae</taxon>
        <taxon>Sarcoptes</taxon>
    </lineage>
</organism>
<feature type="domain" description="EGF-like" evidence="16">
    <location>
        <begin position="3651"/>
        <end position="3696"/>
    </location>
</feature>
<comment type="caution">
    <text evidence="17">The sequence shown here is derived from an EMBL/GenBank/DDBJ whole genome shotgun (WGS) entry which is preliminary data.</text>
</comment>
<feature type="disulfide bond" evidence="14">
    <location>
        <begin position="1945"/>
        <end position="1960"/>
    </location>
</feature>
<dbReference type="PRINTS" id="PR00261">
    <property type="entry name" value="LDLRECEPTOR"/>
</dbReference>
<evidence type="ECO:0000256" key="6">
    <source>
        <dbReference type="ARBA" id="ARBA00022737"/>
    </source>
</evidence>
<feature type="disulfide bond" evidence="14">
    <location>
        <begin position="2268"/>
        <end position="2280"/>
    </location>
</feature>
<dbReference type="GO" id="GO:0005886">
    <property type="term" value="C:plasma membrane"/>
    <property type="evidence" value="ECO:0007669"/>
    <property type="project" value="TreeGrafter"/>
</dbReference>
<feature type="disulfide bond" evidence="13">
    <location>
        <begin position="3805"/>
        <end position="3814"/>
    </location>
</feature>
<name>A0A132AIP1_SARSC</name>
<dbReference type="PROSITE" id="PS50026">
    <property type="entry name" value="EGF_3"/>
    <property type="match status" value="3"/>
</dbReference>
<dbReference type="InterPro" id="IPR000742">
    <property type="entry name" value="EGF"/>
</dbReference>
<dbReference type="PROSITE" id="PS00022">
    <property type="entry name" value="EGF_1"/>
    <property type="match status" value="3"/>
</dbReference>
<dbReference type="SUPFAM" id="SSF57184">
    <property type="entry name" value="Growth factor receptor domain"/>
    <property type="match status" value="1"/>
</dbReference>
<feature type="disulfide bond" evidence="14">
    <location>
        <begin position="1970"/>
        <end position="1988"/>
    </location>
</feature>
<dbReference type="Pfam" id="PF00058">
    <property type="entry name" value="Ldl_recept_b"/>
    <property type="match status" value="10"/>
</dbReference>
<dbReference type="Pfam" id="PF00057">
    <property type="entry name" value="Ldl_recept_a"/>
    <property type="match status" value="22"/>
</dbReference>
<feature type="disulfide bond" evidence="13">
    <location>
        <begin position="3727"/>
        <end position="3736"/>
    </location>
</feature>
<feature type="disulfide bond" evidence="14">
    <location>
        <begin position="2028"/>
        <end position="2043"/>
    </location>
</feature>
<keyword evidence="4" id="KW-0812">Transmembrane</keyword>
<evidence type="ECO:0000256" key="7">
    <source>
        <dbReference type="ARBA" id="ARBA00022837"/>
    </source>
</evidence>
<dbReference type="PANTHER" id="PTHR22722:SF5">
    <property type="entry name" value="LOW-DENSITY LIPOPROTEIN RECEPTOR-RELATED PROTEIN 1B"/>
    <property type="match status" value="1"/>
</dbReference>
<feature type="disulfide bond" evidence="14">
    <location>
        <begin position="2919"/>
        <end position="2931"/>
    </location>
</feature>
<reference evidence="17 18" key="1">
    <citation type="journal article" date="2015" name="Parasit. Vectors">
        <title>Draft genome of the scabies mite.</title>
        <authorList>
            <person name="Rider S.D.Jr."/>
            <person name="Morgan M.S."/>
            <person name="Arlian L.G."/>
        </authorList>
    </citation>
    <scope>NUCLEOTIDE SEQUENCE [LARGE SCALE GENOMIC DNA]</scope>
    <source>
        <strain evidence="17">Arlian Lab</strain>
    </source>
</reference>
<keyword evidence="2 13" id="KW-0245">EGF-like domain</keyword>
<feature type="disulfide bond" evidence="14">
    <location>
        <begin position="2170"/>
        <end position="2182"/>
    </location>
</feature>
<dbReference type="SMART" id="SM00179">
    <property type="entry name" value="EGF_CA"/>
    <property type="match status" value="3"/>
</dbReference>
<feature type="disulfide bond" evidence="14">
    <location>
        <begin position="2816"/>
        <end position="2831"/>
    </location>
</feature>
<feature type="disulfide bond" evidence="14">
    <location>
        <begin position="2978"/>
        <end position="2993"/>
    </location>
</feature>
<dbReference type="FunFam" id="2.120.10.30:FF:000241">
    <property type="entry name" value="Low-density lipoprotein receptor-related protein 6"/>
    <property type="match status" value="4"/>
</dbReference>
<dbReference type="InterPro" id="IPR002172">
    <property type="entry name" value="LDrepeatLR_classA_rpt"/>
</dbReference>
<dbReference type="PROSITE" id="PS01209">
    <property type="entry name" value="LDLRA_1"/>
    <property type="match status" value="10"/>
</dbReference>
<feature type="disulfide bond" evidence="14">
    <location>
        <begin position="1926"/>
        <end position="1938"/>
    </location>
</feature>
<feature type="disulfide bond" evidence="14">
    <location>
        <begin position="3086"/>
        <end position="3104"/>
    </location>
</feature>